<feature type="chain" id="PRO_5010267520" description="Lipoprotein LprG" evidence="1">
    <location>
        <begin position="24"/>
        <end position="249"/>
    </location>
</feature>
<organism evidence="2 3">
    <name type="scientific">Streptacidiphilus jiangxiensis</name>
    <dbReference type="NCBI Taxonomy" id="235985"/>
    <lineage>
        <taxon>Bacteria</taxon>
        <taxon>Bacillati</taxon>
        <taxon>Actinomycetota</taxon>
        <taxon>Actinomycetes</taxon>
        <taxon>Kitasatosporales</taxon>
        <taxon>Streptomycetaceae</taxon>
        <taxon>Streptacidiphilus</taxon>
    </lineage>
</organism>
<protein>
    <recommendedName>
        <fullName evidence="4">Lipoprotein LprG</fullName>
    </recommendedName>
</protein>
<sequence length="249" mass="24904">MNRCQRISGALVLAAAFALSATACSPFGGSSSPSSAGTPSTSPSPTALSADALANQAVADLGQASAYRMKGRIDQAGKIIGVDLSVVTGKGCVGSISQAGKGTIRLVLLGQKLWIRPNVSFWESVGAPSSTARALAAKYVATSATSAKFGAFGKLCDAQALTKGFGTATGLARGATTTVDGVSAVTLKEADGVLDYVTESGRPELVRLLKPAKGSAKVASQIDFLDFGKPATITAPPASQTIPGAKLGA</sequence>
<gene>
    <name evidence="2" type="ORF">SAMN05414137_101418</name>
</gene>
<dbReference type="EMBL" id="FOAZ01000001">
    <property type="protein sequence ID" value="SEK29892.1"/>
    <property type="molecule type" value="Genomic_DNA"/>
</dbReference>
<dbReference type="OrthoDB" id="4350224at2"/>
<dbReference type="RefSeq" id="WP_143094121.1">
    <property type="nucleotide sequence ID" value="NZ_BBPN01000002.1"/>
</dbReference>
<name>A0A1H7FZF6_STRJI</name>
<keyword evidence="3" id="KW-1185">Reference proteome</keyword>
<keyword evidence="1" id="KW-0732">Signal</keyword>
<evidence type="ECO:0000313" key="2">
    <source>
        <dbReference type="EMBL" id="SEK29892.1"/>
    </source>
</evidence>
<evidence type="ECO:0000313" key="3">
    <source>
        <dbReference type="Proteomes" id="UP000183015"/>
    </source>
</evidence>
<dbReference type="eggNOG" id="ENOG5031IQ0">
    <property type="taxonomic scope" value="Bacteria"/>
</dbReference>
<dbReference type="PROSITE" id="PS51257">
    <property type="entry name" value="PROKAR_LIPOPROTEIN"/>
    <property type="match status" value="1"/>
</dbReference>
<dbReference type="AlphaFoldDB" id="A0A1H7FZF6"/>
<accession>A0A1H7FZF6</accession>
<feature type="signal peptide" evidence="1">
    <location>
        <begin position="1"/>
        <end position="23"/>
    </location>
</feature>
<evidence type="ECO:0000256" key="1">
    <source>
        <dbReference type="SAM" id="SignalP"/>
    </source>
</evidence>
<reference evidence="3" key="1">
    <citation type="submission" date="2016-10" db="EMBL/GenBank/DDBJ databases">
        <authorList>
            <person name="Varghese N."/>
        </authorList>
    </citation>
    <scope>NUCLEOTIDE SEQUENCE [LARGE SCALE GENOMIC DNA]</scope>
    <source>
        <strain evidence="3">DSM 45096 / BCRC 16803 / CGMCC 4.1857 / CIP 109030 / JCM 12277 / KCTC 19219 / NBRC 100920 / 33214</strain>
    </source>
</reference>
<dbReference type="Proteomes" id="UP000183015">
    <property type="component" value="Unassembled WGS sequence"/>
</dbReference>
<dbReference type="STRING" id="235985.SAMN05414137_101418"/>
<proteinExistence type="predicted"/>
<evidence type="ECO:0008006" key="4">
    <source>
        <dbReference type="Google" id="ProtNLM"/>
    </source>
</evidence>